<dbReference type="EMBL" id="LGTQ01000013">
    <property type="protein sequence ID" value="KPM46822.1"/>
    <property type="molecule type" value="Genomic_DNA"/>
</dbReference>
<feature type="transmembrane region" description="Helical" evidence="5">
    <location>
        <begin position="298"/>
        <end position="320"/>
    </location>
</feature>
<feature type="transmembrane region" description="Helical" evidence="5">
    <location>
        <begin position="356"/>
        <end position="377"/>
    </location>
</feature>
<dbReference type="PATRIC" id="fig|1605367.3.peg.707"/>
<feature type="transmembrane region" description="Helical" evidence="5">
    <location>
        <begin position="15"/>
        <end position="34"/>
    </location>
</feature>
<evidence type="ECO:0000256" key="5">
    <source>
        <dbReference type="SAM" id="Phobius"/>
    </source>
</evidence>
<keyword evidence="2 5" id="KW-0812">Transmembrane</keyword>
<evidence type="ECO:0000256" key="2">
    <source>
        <dbReference type="ARBA" id="ARBA00022692"/>
    </source>
</evidence>
<reference evidence="7 8" key="1">
    <citation type="submission" date="2015-07" db="EMBL/GenBank/DDBJ databases">
        <title>The draft genome sequence of Leadbetterella sp. JN14-9.</title>
        <authorList>
            <person name="Liu Y."/>
            <person name="Du J."/>
            <person name="Shao Z."/>
        </authorList>
    </citation>
    <scope>NUCLEOTIDE SEQUENCE [LARGE SCALE GENOMIC DNA]</scope>
    <source>
        <strain evidence="7 8">JN14-9</strain>
    </source>
</reference>
<comment type="subcellular location">
    <subcellularLocation>
        <location evidence="1">Membrane</location>
        <topology evidence="1">Multi-pass membrane protein</topology>
    </subcellularLocation>
</comment>
<name>A0A0P7C4J1_9BACT</name>
<dbReference type="RefSeq" id="WP_055150408.1">
    <property type="nucleotide sequence ID" value="NZ_JXSZ01000013.1"/>
</dbReference>
<keyword evidence="8" id="KW-1185">Reference proteome</keyword>
<comment type="caution">
    <text evidence="7">The sequence shown here is derived from an EMBL/GenBank/DDBJ whole genome shotgun (WGS) entry which is preliminary data.</text>
</comment>
<organism evidence="7 8">
    <name type="scientific">Jiulongibacter sediminis</name>
    <dbReference type="NCBI Taxonomy" id="1605367"/>
    <lineage>
        <taxon>Bacteria</taxon>
        <taxon>Pseudomonadati</taxon>
        <taxon>Bacteroidota</taxon>
        <taxon>Cytophagia</taxon>
        <taxon>Cytophagales</taxon>
        <taxon>Leadbetterellaceae</taxon>
        <taxon>Jiulongibacter</taxon>
    </lineage>
</organism>
<feature type="transmembrane region" description="Helical" evidence="5">
    <location>
        <begin position="90"/>
        <end position="113"/>
    </location>
</feature>
<feature type="transmembrane region" description="Helical" evidence="5">
    <location>
        <begin position="41"/>
        <end position="58"/>
    </location>
</feature>
<accession>A0A0P7C4J1</accession>
<gene>
    <name evidence="7" type="ORF">AFM12_16375</name>
</gene>
<dbReference type="STRING" id="1605367.AFM12_16375"/>
<dbReference type="OrthoDB" id="9769739at2"/>
<evidence type="ECO:0000313" key="8">
    <source>
        <dbReference type="Proteomes" id="UP000050454"/>
    </source>
</evidence>
<protein>
    <submittedName>
        <fullName evidence="7">Sulfate transporter</fullName>
    </submittedName>
</protein>
<feature type="transmembrane region" description="Helical" evidence="5">
    <location>
        <begin position="389"/>
        <end position="422"/>
    </location>
</feature>
<dbReference type="InterPro" id="IPR001902">
    <property type="entry name" value="SLC26A/SulP_fam"/>
</dbReference>
<evidence type="ECO:0000256" key="1">
    <source>
        <dbReference type="ARBA" id="ARBA00004141"/>
    </source>
</evidence>
<feature type="transmembrane region" description="Helical" evidence="5">
    <location>
        <begin position="198"/>
        <end position="219"/>
    </location>
</feature>
<sequence length="739" mass="82332">MTLKNIFKDNFANNVFSGLVVSLIALPLGLGLALASGAPPVSGVIAAIVGGILVSILGGSHVTITGPGNGLVVAVLGAITVLGQGDMYQGYLFTLAAIIISGALITILAFFNLGKLSNFFPGSAIQGMLAAIGIIILSKQFHIMVGNLDATGSPIELLLSIPKSIITCFNDPERHAAGIAGVSSLLIMVFYSRIRNRYFQLVPAPMWIVLISVGLAHFYENKAGMDHPISKEFLVSIPENVLSNFPTPDFSKVLNFDFLTAVFAITLIASIESLLSIKAVDKLDPRRRQSNVSKDLKALGLATVVSGFLGGLNVVTVIARSSVNVNNNATNRSSNFFHAVFLILFILLFREQLEYIPFPALAAILVYTGYKLASPTILERISDIGKEQVLIFLVTLVSTLLTSLIVGIAIGILTTILVHVVLTRSVKLFFQNFTKDNIESYNEEDGTMHITVKYFSSFVNFFRLKKVLDALPPNKRVVVDFLQCNFVDHTVMENLWDYEQVFDKNGGEFEVVGLDLHSAESSHPFALRRALKYVPFVKEPGSQTKRQQQISSFMEDKGWSFSIENDFHMFFLRDFNYFKTRQVDHLYNIGQDKKKIFKLFDIEYSEGAFILEEELHATMLYINTGKKIPAFTLDKGDLYERLQYLSEYREIKFKSFRDFAKRFTLRGDSTLKIRRFFTDNLVLFFESNNYYHIESNGKGGLLIMDRERHSGVGEIKGMVDFGVRLASLIDKEHPKKNGV</sequence>
<feature type="transmembrane region" description="Helical" evidence="5">
    <location>
        <begin position="119"/>
        <end position="137"/>
    </location>
</feature>
<feature type="transmembrane region" description="Helical" evidence="5">
    <location>
        <begin position="332"/>
        <end position="349"/>
    </location>
</feature>
<dbReference type="Proteomes" id="UP000050454">
    <property type="component" value="Unassembled WGS sequence"/>
</dbReference>
<dbReference type="AlphaFoldDB" id="A0A0P7C4J1"/>
<evidence type="ECO:0000256" key="4">
    <source>
        <dbReference type="ARBA" id="ARBA00023136"/>
    </source>
</evidence>
<evidence type="ECO:0000259" key="6">
    <source>
        <dbReference type="Pfam" id="PF00916"/>
    </source>
</evidence>
<evidence type="ECO:0000313" key="7">
    <source>
        <dbReference type="EMBL" id="KPM46822.1"/>
    </source>
</evidence>
<feature type="domain" description="SLC26A/SulP transporter" evidence="6">
    <location>
        <begin position="11"/>
        <end position="395"/>
    </location>
</feature>
<feature type="transmembrane region" description="Helical" evidence="5">
    <location>
        <begin position="258"/>
        <end position="277"/>
    </location>
</feature>
<proteinExistence type="predicted"/>
<dbReference type="Pfam" id="PF00916">
    <property type="entry name" value="Sulfate_transp"/>
    <property type="match status" value="1"/>
</dbReference>
<keyword evidence="3 5" id="KW-1133">Transmembrane helix</keyword>
<evidence type="ECO:0000256" key="3">
    <source>
        <dbReference type="ARBA" id="ARBA00022989"/>
    </source>
</evidence>
<dbReference type="InterPro" id="IPR011547">
    <property type="entry name" value="SLC26A/SulP_dom"/>
</dbReference>
<dbReference type="PANTHER" id="PTHR11814">
    <property type="entry name" value="SULFATE TRANSPORTER"/>
    <property type="match status" value="1"/>
</dbReference>
<keyword evidence="4 5" id="KW-0472">Membrane</keyword>
<feature type="transmembrane region" description="Helical" evidence="5">
    <location>
        <begin position="64"/>
        <end position="83"/>
    </location>
</feature>
<dbReference type="GO" id="GO:0016020">
    <property type="term" value="C:membrane"/>
    <property type="evidence" value="ECO:0007669"/>
    <property type="project" value="UniProtKB-SubCell"/>
</dbReference>
<dbReference type="GO" id="GO:0055085">
    <property type="term" value="P:transmembrane transport"/>
    <property type="evidence" value="ECO:0007669"/>
    <property type="project" value="InterPro"/>
</dbReference>